<evidence type="ECO:0008006" key="8">
    <source>
        <dbReference type="Google" id="ProtNLM"/>
    </source>
</evidence>
<dbReference type="Pfam" id="PF03073">
    <property type="entry name" value="TspO_MBR"/>
    <property type="match status" value="1"/>
</dbReference>
<organism evidence="7">
    <name type="scientific">viral metagenome</name>
    <dbReference type="NCBI Taxonomy" id="1070528"/>
    <lineage>
        <taxon>unclassified sequences</taxon>
        <taxon>metagenomes</taxon>
        <taxon>organismal metagenomes</taxon>
    </lineage>
</organism>
<dbReference type="AlphaFoldDB" id="A0A6C0AEJ8"/>
<dbReference type="GO" id="GO:0016020">
    <property type="term" value="C:membrane"/>
    <property type="evidence" value="ECO:0007669"/>
    <property type="project" value="UniProtKB-SubCell"/>
</dbReference>
<evidence type="ECO:0000256" key="5">
    <source>
        <dbReference type="ARBA" id="ARBA00023136"/>
    </source>
</evidence>
<keyword evidence="3 6" id="KW-0812">Transmembrane</keyword>
<feature type="transmembrane region" description="Helical" evidence="6">
    <location>
        <begin position="141"/>
        <end position="161"/>
    </location>
</feature>
<evidence type="ECO:0000256" key="3">
    <source>
        <dbReference type="ARBA" id="ARBA00022692"/>
    </source>
</evidence>
<dbReference type="EMBL" id="MN740594">
    <property type="protein sequence ID" value="QHS78112.1"/>
    <property type="molecule type" value="Genomic_DNA"/>
</dbReference>
<name>A0A6C0AEJ8_9ZZZZ</name>
<dbReference type="InterPro" id="IPR004307">
    <property type="entry name" value="TspO_MBR"/>
</dbReference>
<protein>
    <recommendedName>
        <fullName evidence="8">Transmembrane protein</fullName>
    </recommendedName>
</protein>
<evidence type="ECO:0000256" key="1">
    <source>
        <dbReference type="ARBA" id="ARBA00004141"/>
    </source>
</evidence>
<comment type="subcellular location">
    <subcellularLocation>
        <location evidence="1">Membrane</location>
        <topology evidence="1">Multi-pass membrane protein</topology>
    </subcellularLocation>
</comment>
<comment type="similarity">
    <text evidence="2">Belongs to the TspO/BZRP family.</text>
</comment>
<reference evidence="7" key="1">
    <citation type="journal article" date="2020" name="Nature">
        <title>Giant virus diversity and host interactions through global metagenomics.</title>
        <authorList>
            <person name="Schulz F."/>
            <person name="Roux S."/>
            <person name="Paez-Espino D."/>
            <person name="Jungbluth S."/>
            <person name="Walsh D.A."/>
            <person name="Denef V.J."/>
            <person name="McMahon K.D."/>
            <person name="Konstantinidis K.T."/>
            <person name="Eloe-Fadrosh E.A."/>
            <person name="Kyrpides N.C."/>
            <person name="Woyke T."/>
        </authorList>
    </citation>
    <scope>NUCLEOTIDE SEQUENCE</scope>
    <source>
        <strain evidence="7">GVMAG-S-1021933-23</strain>
    </source>
</reference>
<dbReference type="PANTHER" id="PTHR10057:SF0">
    <property type="entry name" value="TRANSLOCATOR PROTEIN"/>
    <property type="match status" value="1"/>
</dbReference>
<dbReference type="GO" id="GO:0033013">
    <property type="term" value="P:tetrapyrrole metabolic process"/>
    <property type="evidence" value="ECO:0007669"/>
    <property type="project" value="UniProtKB-ARBA"/>
</dbReference>
<dbReference type="PANTHER" id="PTHR10057">
    <property type="entry name" value="PERIPHERAL-TYPE BENZODIAZEPINE RECEPTOR"/>
    <property type="match status" value="1"/>
</dbReference>
<feature type="transmembrane region" description="Helical" evidence="6">
    <location>
        <begin position="104"/>
        <end position="129"/>
    </location>
</feature>
<feature type="transmembrane region" description="Helical" evidence="6">
    <location>
        <begin position="167"/>
        <end position="186"/>
    </location>
</feature>
<proteinExistence type="inferred from homology"/>
<accession>A0A6C0AEJ8</accession>
<evidence type="ECO:0000256" key="4">
    <source>
        <dbReference type="ARBA" id="ARBA00022989"/>
    </source>
</evidence>
<feature type="transmembrane region" description="Helical" evidence="6">
    <location>
        <begin position="70"/>
        <end position="92"/>
    </location>
</feature>
<evidence type="ECO:0000256" key="2">
    <source>
        <dbReference type="ARBA" id="ARBA00007524"/>
    </source>
</evidence>
<sequence length="220" mass="24714">MSNNNSTRRTINLSDIGKKSVDSSVETVTKKTVKTTDKDGDTVTQTVTESITEPTELKDHVTNQFCSPELWIFILSSIIVLVLCFLVAYSSLDWYEELNKWNWISNYIVIAIILVIVFIVMAYGAFVSYAASGGHGKHATLIVYLVVILASFAWFVVLFTYKDLEGAFNLSMLLLLFTIILTVMVFENAGSIGWCVVPFLIFNVFMIGATWNIKEMNEMS</sequence>
<dbReference type="Gene3D" id="1.20.1260.100">
    <property type="entry name" value="TspO/MBR protein"/>
    <property type="match status" value="1"/>
</dbReference>
<dbReference type="InterPro" id="IPR038330">
    <property type="entry name" value="TspO/MBR-related_sf"/>
</dbReference>
<keyword evidence="4 6" id="KW-1133">Transmembrane helix</keyword>
<evidence type="ECO:0000313" key="7">
    <source>
        <dbReference type="EMBL" id="QHS78112.1"/>
    </source>
</evidence>
<evidence type="ECO:0000256" key="6">
    <source>
        <dbReference type="SAM" id="Phobius"/>
    </source>
</evidence>
<feature type="transmembrane region" description="Helical" evidence="6">
    <location>
        <begin position="193"/>
        <end position="213"/>
    </location>
</feature>
<keyword evidence="5 6" id="KW-0472">Membrane</keyword>